<evidence type="ECO:0000313" key="3">
    <source>
        <dbReference type="EMBL" id="KAJ5145706.1"/>
    </source>
</evidence>
<proteinExistence type="predicted"/>
<comment type="caution">
    <text evidence="3">The sequence shown here is derived from an EMBL/GenBank/DDBJ whole genome shotgun (WGS) entry which is preliminary data.</text>
</comment>
<accession>A0A9W9LBA6</accession>
<feature type="region of interest" description="Disordered" evidence="1">
    <location>
        <begin position="1"/>
        <end position="23"/>
    </location>
</feature>
<feature type="domain" description="Gfd2/YDR514C-like C-terminal" evidence="2">
    <location>
        <begin position="287"/>
        <end position="489"/>
    </location>
</feature>
<feature type="compositionally biased region" description="Polar residues" evidence="1">
    <location>
        <begin position="12"/>
        <end position="23"/>
    </location>
</feature>
<protein>
    <recommendedName>
        <fullName evidence="2">Gfd2/YDR514C-like C-terminal domain-containing protein</fullName>
    </recommendedName>
</protein>
<feature type="compositionally biased region" description="Basic and acidic residues" evidence="1">
    <location>
        <begin position="92"/>
        <end position="104"/>
    </location>
</feature>
<dbReference type="PANTHER" id="PTHR28083">
    <property type="entry name" value="GOOD FOR FULL DBP5 ACTIVITY PROTEIN 2"/>
    <property type="match status" value="1"/>
</dbReference>
<dbReference type="InterPro" id="IPR040151">
    <property type="entry name" value="Gfd2/YDR514C-like"/>
</dbReference>
<sequence length="507" mass="56020">MEKDEALMHLATASSSQGEGTVSIQDNGETPLLSGPAVGLASGILTAAFSEPQAKVKDPDWRSCGQSLTETKDVDCSHNTRKVHLECPSAAQDKHDDAHSDKTSESQLTAVPTSYYLPVPKEISRGPFLLIPTLQAQGFLDEINSALNLQLTLTGQGKKGLVIKFNETTVQPTFLGRCSTPEQKADYEGMVPDSLDDWGPGTMVVGEFEEQIKQSIATIKRVKKKKKNGDSEARQKKWEECMGRVQAHFGLRPPLQPGHQQPSFANGQIGPVDVLDVTKWDFHDAPIFISIDLEWKENTLGALTEVGISTLDMMDLQGVPPGGYGENWMKHIRSRHLRVSEYRTWVNNKYSYGCPDRFAFGESEMIPGAEIGEAVDAAFQPPYMVPKENDIVRGYKRQKRTVILVGIDLRHDFRILKEQNSQVFLGLETLDGSSPVVREVVDVAQLYRVEHGMPNPPSLESMLNQLKIPSANLHNAGNDASCTLRALVRLMLEVAGEETDVSRNQTN</sequence>
<evidence type="ECO:0000259" key="2">
    <source>
        <dbReference type="Pfam" id="PF21762"/>
    </source>
</evidence>
<dbReference type="Pfam" id="PF21762">
    <property type="entry name" value="DEDDh_C"/>
    <property type="match status" value="1"/>
</dbReference>
<organism evidence="3 4">
    <name type="scientific">Penicillium bovifimosum</name>
    <dbReference type="NCBI Taxonomy" id="126998"/>
    <lineage>
        <taxon>Eukaryota</taxon>
        <taxon>Fungi</taxon>
        <taxon>Dikarya</taxon>
        <taxon>Ascomycota</taxon>
        <taxon>Pezizomycotina</taxon>
        <taxon>Eurotiomycetes</taxon>
        <taxon>Eurotiomycetidae</taxon>
        <taxon>Eurotiales</taxon>
        <taxon>Aspergillaceae</taxon>
        <taxon>Penicillium</taxon>
    </lineage>
</organism>
<keyword evidence="4" id="KW-1185">Reference proteome</keyword>
<dbReference type="GO" id="GO:0003676">
    <property type="term" value="F:nucleic acid binding"/>
    <property type="evidence" value="ECO:0007669"/>
    <property type="project" value="InterPro"/>
</dbReference>
<reference evidence="3" key="2">
    <citation type="journal article" date="2023" name="IMA Fungus">
        <title>Comparative genomic study of the Penicillium genus elucidates a diverse pangenome and 15 lateral gene transfer events.</title>
        <authorList>
            <person name="Petersen C."/>
            <person name="Sorensen T."/>
            <person name="Nielsen M.R."/>
            <person name="Sondergaard T.E."/>
            <person name="Sorensen J.L."/>
            <person name="Fitzpatrick D.A."/>
            <person name="Frisvad J.C."/>
            <person name="Nielsen K.L."/>
        </authorList>
    </citation>
    <scope>NUCLEOTIDE SEQUENCE</scope>
    <source>
        <strain evidence="3">IBT 22155</strain>
    </source>
</reference>
<dbReference type="InterPro" id="IPR012337">
    <property type="entry name" value="RNaseH-like_sf"/>
</dbReference>
<dbReference type="AlphaFoldDB" id="A0A9W9LBA6"/>
<dbReference type="GeneID" id="81400184"/>
<dbReference type="InterPro" id="IPR048519">
    <property type="entry name" value="Gfd2/YDR514C-like_C"/>
</dbReference>
<name>A0A9W9LBA6_9EURO</name>
<evidence type="ECO:0000313" key="4">
    <source>
        <dbReference type="Proteomes" id="UP001149079"/>
    </source>
</evidence>
<dbReference type="InterPro" id="IPR036397">
    <property type="entry name" value="RNaseH_sf"/>
</dbReference>
<dbReference type="SUPFAM" id="SSF53098">
    <property type="entry name" value="Ribonuclease H-like"/>
    <property type="match status" value="1"/>
</dbReference>
<dbReference type="GO" id="GO:0005634">
    <property type="term" value="C:nucleus"/>
    <property type="evidence" value="ECO:0007669"/>
    <property type="project" value="TreeGrafter"/>
</dbReference>
<dbReference type="OrthoDB" id="5953249at2759"/>
<gene>
    <name evidence="3" type="ORF">N7515_000270</name>
</gene>
<feature type="region of interest" description="Disordered" evidence="1">
    <location>
        <begin position="88"/>
        <end position="107"/>
    </location>
</feature>
<evidence type="ECO:0000256" key="1">
    <source>
        <dbReference type="SAM" id="MobiDB-lite"/>
    </source>
</evidence>
<dbReference type="RefSeq" id="XP_056526180.1">
    <property type="nucleotide sequence ID" value="XM_056661014.1"/>
</dbReference>
<dbReference type="PANTHER" id="PTHR28083:SF1">
    <property type="entry name" value="GOOD FOR FULL DBP5 ACTIVITY PROTEIN 2"/>
    <property type="match status" value="1"/>
</dbReference>
<dbReference type="EMBL" id="JAPQKL010000001">
    <property type="protein sequence ID" value="KAJ5145706.1"/>
    <property type="molecule type" value="Genomic_DNA"/>
</dbReference>
<dbReference type="Proteomes" id="UP001149079">
    <property type="component" value="Unassembled WGS sequence"/>
</dbReference>
<dbReference type="Gene3D" id="3.30.420.10">
    <property type="entry name" value="Ribonuclease H-like superfamily/Ribonuclease H"/>
    <property type="match status" value="1"/>
</dbReference>
<reference evidence="3" key="1">
    <citation type="submission" date="2022-11" db="EMBL/GenBank/DDBJ databases">
        <authorList>
            <person name="Petersen C."/>
        </authorList>
    </citation>
    <scope>NUCLEOTIDE SEQUENCE</scope>
    <source>
        <strain evidence="3">IBT 22155</strain>
    </source>
</reference>